<evidence type="ECO:0000313" key="2">
    <source>
        <dbReference type="Proteomes" id="UP000287033"/>
    </source>
</evidence>
<name>A0A401S5W4_CHIPU</name>
<comment type="caution">
    <text evidence="1">The sequence shown here is derived from an EMBL/GenBank/DDBJ whole genome shotgun (WGS) entry which is preliminary data.</text>
</comment>
<dbReference type="AlphaFoldDB" id="A0A401S5W4"/>
<proteinExistence type="predicted"/>
<accession>A0A401S5W4</accession>
<protein>
    <submittedName>
        <fullName evidence="1">Uncharacterized protein</fullName>
    </submittedName>
</protein>
<sequence>MEARNQLLLLVDYKGKNETLYILDSFHNQLNPYSAIHSIRWDSDMELLPMQQGQELNIQSHFVFAGL</sequence>
<reference evidence="1 2" key="1">
    <citation type="journal article" date="2018" name="Nat. Ecol. Evol.">
        <title>Shark genomes provide insights into elasmobranch evolution and the origin of vertebrates.</title>
        <authorList>
            <person name="Hara Y"/>
            <person name="Yamaguchi K"/>
            <person name="Onimaru K"/>
            <person name="Kadota M"/>
            <person name="Koyanagi M"/>
            <person name="Keeley SD"/>
            <person name="Tatsumi K"/>
            <person name="Tanaka K"/>
            <person name="Motone F"/>
            <person name="Kageyama Y"/>
            <person name="Nozu R"/>
            <person name="Adachi N"/>
            <person name="Nishimura O"/>
            <person name="Nakagawa R"/>
            <person name="Tanegashima C"/>
            <person name="Kiyatake I"/>
            <person name="Matsumoto R"/>
            <person name="Murakumo K"/>
            <person name="Nishida K"/>
            <person name="Terakita A"/>
            <person name="Kuratani S"/>
            <person name="Sato K"/>
            <person name="Hyodo S Kuraku.S."/>
        </authorList>
    </citation>
    <scope>NUCLEOTIDE SEQUENCE [LARGE SCALE GENOMIC DNA]</scope>
</reference>
<keyword evidence="2" id="KW-1185">Reference proteome</keyword>
<dbReference type="Proteomes" id="UP000287033">
    <property type="component" value="Unassembled WGS sequence"/>
</dbReference>
<evidence type="ECO:0000313" key="1">
    <source>
        <dbReference type="EMBL" id="GCC25779.1"/>
    </source>
</evidence>
<organism evidence="1 2">
    <name type="scientific">Chiloscyllium punctatum</name>
    <name type="common">Brownbanded bambooshark</name>
    <name type="synonym">Hemiscyllium punctatum</name>
    <dbReference type="NCBI Taxonomy" id="137246"/>
    <lineage>
        <taxon>Eukaryota</taxon>
        <taxon>Metazoa</taxon>
        <taxon>Chordata</taxon>
        <taxon>Craniata</taxon>
        <taxon>Vertebrata</taxon>
        <taxon>Chondrichthyes</taxon>
        <taxon>Elasmobranchii</taxon>
        <taxon>Galeomorphii</taxon>
        <taxon>Galeoidea</taxon>
        <taxon>Orectolobiformes</taxon>
        <taxon>Hemiscylliidae</taxon>
        <taxon>Chiloscyllium</taxon>
    </lineage>
</organism>
<dbReference type="EMBL" id="BEZZ01000097">
    <property type="protein sequence ID" value="GCC25779.1"/>
    <property type="molecule type" value="Genomic_DNA"/>
</dbReference>
<gene>
    <name evidence="1" type="ORF">chiPu_0004190</name>
</gene>